<accession>A0ABQ3YB78</accession>
<organism evidence="2 3">
    <name type="scientific">Paractinoplanes deccanensis</name>
    <dbReference type="NCBI Taxonomy" id="113561"/>
    <lineage>
        <taxon>Bacteria</taxon>
        <taxon>Bacillati</taxon>
        <taxon>Actinomycetota</taxon>
        <taxon>Actinomycetes</taxon>
        <taxon>Micromonosporales</taxon>
        <taxon>Micromonosporaceae</taxon>
        <taxon>Paractinoplanes</taxon>
    </lineage>
</organism>
<proteinExistence type="predicted"/>
<dbReference type="EMBL" id="BOMI01000117">
    <property type="protein sequence ID" value="GID77256.1"/>
    <property type="molecule type" value="Genomic_DNA"/>
</dbReference>
<keyword evidence="3" id="KW-1185">Reference proteome</keyword>
<protein>
    <recommendedName>
        <fullName evidence="1">Transposase IS701-like DDE domain-containing protein</fullName>
    </recommendedName>
</protein>
<name>A0ABQ3YB78_9ACTN</name>
<gene>
    <name evidence="2" type="ORF">Ade02nite_58970</name>
</gene>
<feature type="domain" description="Transposase IS701-like DDE" evidence="1">
    <location>
        <begin position="7"/>
        <end position="46"/>
    </location>
</feature>
<evidence type="ECO:0000313" key="2">
    <source>
        <dbReference type="EMBL" id="GID77256.1"/>
    </source>
</evidence>
<reference evidence="2 3" key="1">
    <citation type="submission" date="2021-01" db="EMBL/GenBank/DDBJ databases">
        <title>Whole genome shotgun sequence of Actinoplanes deccanensis NBRC 13994.</title>
        <authorList>
            <person name="Komaki H."/>
            <person name="Tamura T."/>
        </authorList>
    </citation>
    <scope>NUCLEOTIDE SEQUENCE [LARGE SCALE GENOMIC DNA]</scope>
    <source>
        <strain evidence="2 3">NBRC 13994</strain>
    </source>
</reference>
<dbReference type="Pfam" id="PF13546">
    <property type="entry name" value="DDE_5"/>
    <property type="match status" value="1"/>
</dbReference>
<evidence type="ECO:0000313" key="3">
    <source>
        <dbReference type="Proteomes" id="UP000609879"/>
    </source>
</evidence>
<evidence type="ECO:0000259" key="1">
    <source>
        <dbReference type="Pfam" id="PF13546"/>
    </source>
</evidence>
<sequence>MNAEPLTKPRIAIDMLQRAADANVPFTWFTADEAFGQAKYLRSAMEPYSTTGSGPLVQRISDG</sequence>
<comment type="caution">
    <text evidence="2">The sequence shown here is derived from an EMBL/GenBank/DDBJ whole genome shotgun (WGS) entry which is preliminary data.</text>
</comment>
<dbReference type="InterPro" id="IPR038721">
    <property type="entry name" value="IS701-like_DDE_dom"/>
</dbReference>
<dbReference type="Proteomes" id="UP000609879">
    <property type="component" value="Unassembled WGS sequence"/>
</dbReference>
<dbReference type="RefSeq" id="WP_203771051.1">
    <property type="nucleotide sequence ID" value="NZ_JBHRZA010000011.1"/>
</dbReference>